<keyword evidence="2" id="KW-1185">Reference proteome</keyword>
<comment type="caution">
    <text evidence="1">The sequence shown here is derived from an EMBL/GenBank/DDBJ whole genome shotgun (WGS) entry which is preliminary data.</text>
</comment>
<dbReference type="RefSeq" id="WP_069833441.1">
    <property type="nucleotide sequence ID" value="NZ_MDGQ01000002.1"/>
</dbReference>
<dbReference type="Proteomes" id="UP000095552">
    <property type="component" value="Unassembled WGS sequence"/>
</dbReference>
<dbReference type="OrthoDB" id="982438at2"/>
<evidence type="ECO:0000313" key="2">
    <source>
        <dbReference type="Proteomes" id="UP000095552"/>
    </source>
</evidence>
<dbReference type="EMBL" id="MDGQ01000002">
    <property type="protein sequence ID" value="OEK07458.1"/>
    <property type="molecule type" value="Genomic_DNA"/>
</dbReference>
<proteinExistence type="predicted"/>
<protein>
    <submittedName>
        <fullName evidence="1">Uncharacterized protein</fullName>
    </submittedName>
</protein>
<accession>A0A1E5T7Y6</accession>
<dbReference type="AlphaFoldDB" id="A0A1E5T7Y6"/>
<organism evidence="1 2">
    <name type="scientific">Roseivirga misakiensis</name>
    <dbReference type="NCBI Taxonomy" id="1563681"/>
    <lineage>
        <taxon>Bacteria</taxon>
        <taxon>Pseudomonadati</taxon>
        <taxon>Bacteroidota</taxon>
        <taxon>Cytophagia</taxon>
        <taxon>Cytophagales</taxon>
        <taxon>Roseivirgaceae</taxon>
        <taxon>Roseivirga</taxon>
    </lineage>
</organism>
<evidence type="ECO:0000313" key="1">
    <source>
        <dbReference type="EMBL" id="OEK07458.1"/>
    </source>
</evidence>
<gene>
    <name evidence="1" type="ORF">BFP71_00170</name>
</gene>
<name>A0A1E5T7Y6_9BACT</name>
<sequence length="70" mass="7812">MKSEHLQSDLSTDSIQMSRLSIDQAIKLRNAINSNNLGPTTPFGSASGVFEHDQIDFWMDFGPIENNTEI</sequence>
<reference evidence="1 2" key="1">
    <citation type="submission" date="2016-08" db="EMBL/GenBank/DDBJ databases">
        <title>Draft genome of Fabibacter sp. strain SK-8.</title>
        <authorList>
            <person name="Wong S.-K."/>
            <person name="Hamasaki K."/>
            <person name="Yoshizawa S."/>
        </authorList>
    </citation>
    <scope>NUCLEOTIDE SEQUENCE [LARGE SCALE GENOMIC DNA]</scope>
    <source>
        <strain evidence="1 2">SK-8</strain>
    </source>
</reference>